<dbReference type="AlphaFoldDB" id="A0A9Q8PDV5"/>
<dbReference type="RefSeq" id="XP_047765125.1">
    <property type="nucleotide sequence ID" value="XM_047910777.1"/>
</dbReference>
<evidence type="ECO:0000256" key="1">
    <source>
        <dbReference type="ARBA" id="ARBA00023002"/>
    </source>
</evidence>
<dbReference type="NCBIfam" id="NF041278">
    <property type="entry name" value="CmcJ_NvfI_EfuI"/>
    <property type="match status" value="1"/>
</dbReference>
<organism evidence="3 4">
    <name type="scientific">Passalora fulva</name>
    <name type="common">Tomato leaf mold</name>
    <name type="synonym">Cladosporium fulvum</name>
    <dbReference type="NCBI Taxonomy" id="5499"/>
    <lineage>
        <taxon>Eukaryota</taxon>
        <taxon>Fungi</taxon>
        <taxon>Dikarya</taxon>
        <taxon>Ascomycota</taxon>
        <taxon>Pezizomycotina</taxon>
        <taxon>Dothideomycetes</taxon>
        <taxon>Dothideomycetidae</taxon>
        <taxon>Mycosphaerellales</taxon>
        <taxon>Mycosphaerellaceae</taxon>
        <taxon>Fulvia</taxon>
    </lineage>
</organism>
<dbReference type="KEGG" id="ffu:CLAFUR5_11629"/>
<keyword evidence="4" id="KW-1185">Reference proteome</keyword>
<dbReference type="Proteomes" id="UP000756132">
    <property type="component" value="Chromosome 8"/>
</dbReference>
<protein>
    <submittedName>
        <fullName evidence="3">Hydroxylase/desaturase CTB9</fullName>
    </submittedName>
</protein>
<dbReference type="PANTHER" id="PTHR34598:SF3">
    <property type="entry name" value="OXIDOREDUCTASE AN1597"/>
    <property type="match status" value="1"/>
</dbReference>
<dbReference type="OrthoDB" id="412788at2759"/>
<sequence>MPHSTDPPPGVIKAEVNYFLEPPAGEPYPIIYPGLVGSRRRKWDVRSVEVNDLRGRENEFEVDTNGFQVVAFATKEKEYDDDDRIKQEVYPEAEELIKKTTGATRVHIVNHICRRYSTQTAMDTIKDLPDDAEITLQHPAMAAHVDQSYTGAQWLLDFQTEQGNITHKPNTRWGIINIWHPLKPVKREPLAVCDARSVADSDLKPVKIRMKRPKDGVMSEYDTELWYPVYKPEHKWYWPKGLTQDEALLIKCFDSKQDGRARRAPHTAIQTPEDEGPARESIEIRCMVFWEDEEEK</sequence>
<dbReference type="PANTHER" id="PTHR34598">
    <property type="entry name" value="BLL6449 PROTEIN"/>
    <property type="match status" value="1"/>
</dbReference>
<reference evidence="3" key="1">
    <citation type="submission" date="2021-12" db="EMBL/GenBank/DDBJ databases">
        <authorList>
            <person name="Zaccaron A."/>
            <person name="Stergiopoulos I."/>
        </authorList>
    </citation>
    <scope>NUCLEOTIDE SEQUENCE</scope>
    <source>
        <strain evidence="3">Race5_Kim</strain>
    </source>
</reference>
<proteinExistence type="inferred from homology"/>
<evidence type="ECO:0000313" key="3">
    <source>
        <dbReference type="EMBL" id="UJO20759.1"/>
    </source>
</evidence>
<dbReference type="GO" id="GO:0016491">
    <property type="term" value="F:oxidoreductase activity"/>
    <property type="evidence" value="ECO:0007669"/>
    <property type="project" value="UniProtKB-KW"/>
</dbReference>
<dbReference type="InterPro" id="IPR044053">
    <property type="entry name" value="AsaB-like"/>
</dbReference>
<dbReference type="GeneID" id="71991507"/>
<evidence type="ECO:0000313" key="4">
    <source>
        <dbReference type="Proteomes" id="UP000756132"/>
    </source>
</evidence>
<gene>
    <name evidence="3" type="ORF">CLAFUR5_11629</name>
</gene>
<name>A0A9Q8PDV5_PASFU</name>
<evidence type="ECO:0000256" key="2">
    <source>
        <dbReference type="ARBA" id="ARBA00023604"/>
    </source>
</evidence>
<keyword evidence="1" id="KW-0560">Oxidoreductase</keyword>
<dbReference type="OMA" id="DTHGFQW"/>
<reference evidence="3" key="2">
    <citation type="journal article" date="2022" name="Microb. Genom.">
        <title>A chromosome-scale genome assembly of the tomato pathogen Cladosporium fulvum reveals a compartmentalized genome architecture and the presence of a dispensable chromosome.</title>
        <authorList>
            <person name="Zaccaron A.Z."/>
            <person name="Chen L.H."/>
            <person name="Samaras A."/>
            <person name="Stergiopoulos I."/>
        </authorList>
    </citation>
    <scope>NUCLEOTIDE SEQUENCE</scope>
    <source>
        <strain evidence="3">Race5_Kim</strain>
    </source>
</reference>
<accession>A0A9Q8PDV5</accession>
<comment type="similarity">
    <text evidence="2">Belongs to the asaB hydroxylase/desaturase family.</text>
</comment>
<dbReference type="EMBL" id="CP090170">
    <property type="protein sequence ID" value="UJO20759.1"/>
    <property type="molecule type" value="Genomic_DNA"/>
</dbReference>